<protein>
    <submittedName>
        <fullName evidence="2">DUF983 domain-containing protein</fullName>
    </submittedName>
</protein>
<keyword evidence="3" id="KW-1185">Reference proteome</keyword>
<comment type="caution">
    <text evidence="2">The sequence shown here is derived from an EMBL/GenBank/DDBJ whole genome shotgun (WGS) entry which is preliminary data.</text>
</comment>
<feature type="transmembrane region" description="Helical" evidence="1">
    <location>
        <begin position="87"/>
        <end position="106"/>
    </location>
</feature>
<dbReference type="RefSeq" id="WP_214610084.1">
    <property type="nucleotide sequence ID" value="NZ_JACATN010000001.1"/>
</dbReference>
<keyword evidence="1" id="KW-0812">Transmembrane</keyword>
<dbReference type="InterPro" id="IPR009325">
    <property type="entry name" value="DUF983"/>
</dbReference>
<keyword evidence="1" id="KW-1133">Transmembrane helix</keyword>
<keyword evidence="1" id="KW-0472">Membrane</keyword>
<accession>A0ABS5WA42</accession>
<proteinExistence type="predicted"/>
<sequence>MLKKGNKLYSILTGSCPKCHEESMYEDKNPYHLGKIFNMHERCSICGTKYKIEPSFFYGAMYVSYGVGIAFAVAAFVISFLFIGATLVHTFIAIVGTMIVFMPLIVRLSRNIWINFFIHYDPNAPAKYKKKLSEKISE</sequence>
<feature type="transmembrane region" description="Helical" evidence="1">
    <location>
        <begin position="56"/>
        <end position="81"/>
    </location>
</feature>
<name>A0ABS5WA42_9FLAO</name>
<evidence type="ECO:0000256" key="1">
    <source>
        <dbReference type="SAM" id="Phobius"/>
    </source>
</evidence>
<gene>
    <name evidence="2" type="ORF">HW347_00875</name>
</gene>
<dbReference type="Proteomes" id="UP000740413">
    <property type="component" value="Unassembled WGS sequence"/>
</dbReference>
<evidence type="ECO:0000313" key="3">
    <source>
        <dbReference type="Proteomes" id="UP000740413"/>
    </source>
</evidence>
<evidence type="ECO:0000313" key="2">
    <source>
        <dbReference type="EMBL" id="MBT2159793.1"/>
    </source>
</evidence>
<organism evidence="2 3">
    <name type="scientific">Zobellia barbeyronii</name>
    <dbReference type="NCBI Taxonomy" id="2748009"/>
    <lineage>
        <taxon>Bacteria</taxon>
        <taxon>Pseudomonadati</taxon>
        <taxon>Bacteroidota</taxon>
        <taxon>Flavobacteriia</taxon>
        <taxon>Flavobacteriales</taxon>
        <taxon>Flavobacteriaceae</taxon>
        <taxon>Zobellia</taxon>
    </lineage>
</organism>
<dbReference type="Pfam" id="PF06170">
    <property type="entry name" value="DUF983"/>
    <property type="match status" value="1"/>
</dbReference>
<reference evidence="3" key="1">
    <citation type="submission" date="2023-07" db="EMBL/GenBank/DDBJ databases">
        <title>Zobellia barbeyronii sp. nov., a new marine flavobacterium, isolated from green and red algae.</title>
        <authorList>
            <person name="Nedashkovskaya O.I."/>
            <person name="Otstavnykh N."/>
            <person name="Zhukova N."/>
            <person name="Guzev K."/>
            <person name="Chausova V."/>
            <person name="Tekutyeva L."/>
            <person name="Mikhailov V."/>
            <person name="Isaeva M."/>
        </authorList>
    </citation>
    <scope>NUCLEOTIDE SEQUENCE [LARGE SCALE GENOMIC DNA]</scope>
    <source>
        <strain evidence="3">KMM 6746</strain>
    </source>
</reference>
<dbReference type="EMBL" id="JACATN010000001">
    <property type="protein sequence ID" value="MBT2159793.1"/>
    <property type="molecule type" value="Genomic_DNA"/>
</dbReference>